<reference evidence="1" key="1">
    <citation type="journal article" date="2014" name="Int. J. Syst. Evol. Microbiol.">
        <title>Complete genome sequence of Corynebacterium casei LMG S-19264T (=DSM 44701T), isolated from a smear-ripened cheese.</title>
        <authorList>
            <consortium name="US DOE Joint Genome Institute (JGI-PGF)"/>
            <person name="Walter F."/>
            <person name="Albersmeier A."/>
            <person name="Kalinowski J."/>
            <person name="Ruckert C."/>
        </authorList>
    </citation>
    <scope>NUCLEOTIDE SEQUENCE</scope>
    <source>
        <strain evidence="1">KCTC 32182</strain>
    </source>
</reference>
<sequence length="249" mass="26465">MDLIAAGCHAALPWLAQRLKSRGYPVTRLNDVPEPLTRLGGEVSCLIAEDTVIALAPSSAALALRMEAECLARGLRYAELTGPWQSYGTETGFILMTGTDESPPPVLPPILDALAPVPGGWLRTGPAGSACYTARVLDTLVFSCALASQASWAIPGEALRPPDWETFLARLHQLADQLMALSLDYLGEERHNAEADPASVLADFARPPAEQAHFAGNLARVLVLALRQGKALEQLYLALAASHGNDPPA</sequence>
<comment type="caution">
    <text evidence="1">The sequence shown here is derived from an EMBL/GenBank/DDBJ whole genome shotgun (WGS) entry which is preliminary data.</text>
</comment>
<keyword evidence="2" id="KW-1185">Reference proteome</keyword>
<evidence type="ECO:0000313" key="1">
    <source>
        <dbReference type="EMBL" id="GGY02893.1"/>
    </source>
</evidence>
<evidence type="ECO:0000313" key="2">
    <source>
        <dbReference type="Proteomes" id="UP000645257"/>
    </source>
</evidence>
<organism evidence="1 2">
    <name type="scientific">Paludibacterium paludis</name>
    <dbReference type="NCBI Taxonomy" id="1225769"/>
    <lineage>
        <taxon>Bacteria</taxon>
        <taxon>Pseudomonadati</taxon>
        <taxon>Pseudomonadota</taxon>
        <taxon>Betaproteobacteria</taxon>
        <taxon>Neisseriales</taxon>
        <taxon>Chromobacteriaceae</taxon>
        <taxon>Paludibacterium</taxon>
    </lineage>
</organism>
<dbReference type="EMBL" id="BMYX01000001">
    <property type="protein sequence ID" value="GGY02893.1"/>
    <property type="molecule type" value="Genomic_DNA"/>
</dbReference>
<accession>A0A918NWI1</accession>
<proteinExistence type="predicted"/>
<name>A0A918NWI1_9NEIS</name>
<dbReference type="Proteomes" id="UP000645257">
    <property type="component" value="Unassembled WGS sequence"/>
</dbReference>
<gene>
    <name evidence="1" type="ORF">GCM10011289_01310</name>
</gene>
<dbReference type="AlphaFoldDB" id="A0A918NWI1"/>
<dbReference type="RefSeq" id="WP_189530082.1">
    <property type="nucleotide sequence ID" value="NZ_BMYX01000001.1"/>
</dbReference>
<protein>
    <submittedName>
        <fullName evidence="1">Uncharacterized protein</fullName>
    </submittedName>
</protein>
<reference evidence="1" key="2">
    <citation type="submission" date="2020-09" db="EMBL/GenBank/DDBJ databases">
        <authorList>
            <person name="Sun Q."/>
            <person name="Kim S."/>
        </authorList>
    </citation>
    <scope>NUCLEOTIDE SEQUENCE</scope>
    <source>
        <strain evidence="1">KCTC 32182</strain>
    </source>
</reference>